<name>A0ABQ0KUX9_MYCCL</name>
<accession>A0ABQ0KUX9</accession>
<evidence type="ECO:0000313" key="2">
    <source>
        <dbReference type="Proteomes" id="UP000815677"/>
    </source>
</evidence>
<proteinExistence type="predicted"/>
<gene>
    <name evidence="1" type="ORF">MCHLO_00034</name>
</gene>
<sequence length="106" mass="12248">MARLQHEDASLHSRIRAVFPPPHIHYIFQVVVKLGLLRFQPDLRGDLTSYYNQVHRLLAVLTFQQAALHGAVSNPLDAADTTYLYRYYDNFIQAQKKLELELIGVQ</sequence>
<dbReference type="EMBL" id="DF837721">
    <property type="protein sequence ID" value="GAT42315.1"/>
    <property type="molecule type" value="Genomic_DNA"/>
</dbReference>
<dbReference type="Proteomes" id="UP000815677">
    <property type="component" value="Unassembled WGS sequence"/>
</dbReference>
<protein>
    <submittedName>
        <fullName evidence="1">Uncharacterized protein</fullName>
    </submittedName>
</protein>
<organism evidence="1 2">
    <name type="scientific">Mycena chlorophos</name>
    <name type="common">Agaric fungus</name>
    <name type="synonym">Agaricus chlorophos</name>
    <dbReference type="NCBI Taxonomy" id="658473"/>
    <lineage>
        <taxon>Eukaryota</taxon>
        <taxon>Fungi</taxon>
        <taxon>Dikarya</taxon>
        <taxon>Basidiomycota</taxon>
        <taxon>Agaricomycotina</taxon>
        <taxon>Agaricomycetes</taxon>
        <taxon>Agaricomycetidae</taxon>
        <taxon>Agaricales</taxon>
        <taxon>Marasmiineae</taxon>
        <taxon>Mycenaceae</taxon>
        <taxon>Mycena</taxon>
    </lineage>
</organism>
<reference evidence="1" key="1">
    <citation type="submission" date="2014-09" db="EMBL/GenBank/DDBJ databases">
        <title>Genome sequence of the luminous mushroom Mycena chlorophos for searching fungal bioluminescence genes.</title>
        <authorList>
            <person name="Tanaka Y."/>
            <person name="Kasuga D."/>
            <person name="Oba Y."/>
            <person name="Hase S."/>
            <person name="Sato K."/>
            <person name="Oba Y."/>
            <person name="Sakakibara Y."/>
        </authorList>
    </citation>
    <scope>NUCLEOTIDE SEQUENCE</scope>
</reference>
<evidence type="ECO:0000313" key="1">
    <source>
        <dbReference type="EMBL" id="GAT42315.1"/>
    </source>
</evidence>
<keyword evidence="2" id="KW-1185">Reference proteome</keyword>